<keyword evidence="3" id="KW-1185">Reference proteome</keyword>
<evidence type="ECO:0000256" key="1">
    <source>
        <dbReference type="SAM" id="MobiDB-lite"/>
    </source>
</evidence>
<accession>A0ABR7AQT2</accession>
<proteinExistence type="predicted"/>
<evidence type="ECO:0000313" key="2">
    <source>
        <dbReference type="EMBL" id="MBC3942826.1"/>
    </source>
</evidence>
<dbReference type="EMBL" id="JACONT010000033">
    <property type="protein sequence ID" value="MBC3942826.1"/>
    <property type="molecule type" value="Genomic_DNA"/>
</dbReference>
<name>A0ABR7AQT2_9SPHN</name>
<sequence>MIGTSNVGYGPRLRAPKPTDNGFPAKAGYNDMGSLRPLGLASLLFSVPAVAQDGRLANPLTDIARCRTIKPDAKRLACFDAAAVSVSIAERSGDILVIDRKQVVADKRAGFGLPRTPTDVFGGGAADKATRVDQLDSTIRSAVPSNSFGRWNLRLADGSEWQTIDAIPVPPKTGTAIVVRQASLGGYRATIGKGRSVLVKRLR</sequence>
<comment type="caution">
    <text evidence="2">The sequence shown here is derived from an EMBL/GenBank/DDBJ whole genome shotgun (WGS) entry which is preliminary data.</text>
</comment>
<organism evidence="2 3">
    <name type="scientific">Sphingomonas albertensis</name>
    <dbReference type="NCBI Taxonomy" id="2762591"/>
    <lineage>
        <taxon>Bacteria</taxon>
        <taxon>Pseudomonadati</taxon>
        <taxon>Pseudomonadota</taxon>
        <taxon>Alphaproteobacteria</taxon>
        <taxon>Sphingomonadales</taxon>
        <taxon>Sphingomonadaceae</taxon>
        <taxon>Sphingomonas</taxon>
    </lineage>
</organism>
<reference evidence="2 3" key="1">
    <citation type="submission" date="2020-08" db="EMBL/GenBank/DDBJ databases">
        <title>Putative novel bacterial strains isolated from necrotic wheat leaf tissues caused by Xanthomonas translucens.</title>
        <authorList>
            <person name="Tambong J.T."/>
        </authorList>
    </citation>
    <scope>NUCLEOTIDE SEQUENCE [LARGE SCALE GENOMIC DNA]</scope>
    <source>
        <strain evidence="3">DOAB 1063</strain>
    </source>
</reference>
<dbReference type="Proteomes" id="UP000597613">
    <property type="component" value="Unassembled WGS sequence"/>
</dbReference>
<feature type="region of interest" description="Disordered" evidence="1">
    <location>
        <begin position="1"/>
        <end position="21"/>
    </location>
</feature>
<evidence type="ECO:0000313" key="3">
    <source>
        <dbReference type="Proteomes" id="UP000597613"/>
    </source>
</evidence>
<protein>
    <submittedName>
        <fullName evidence="2">Uncharacterized protein</fullName>
    </submittedName>
</protein>
<dbReference type="RefSeq" id="WP_187504482.1">
    <property type="nucleotide sequence ID" value="NZ_CP162536.1"/>
</dbReference>
<gene>
    <name evidence="2" type="ORF">H8S47_14210</name>
</gene>